<feature type="chain" id="PRO_5043688040" evidence="2">
    <location>
        <begin position="25"/>
        <end position="213"/>
    </location>
</feature>
<evidence type="ECO:0000256" key="2">
    <source>
        <dbReference type="SAM" id="SignalP"/>
    </source>
</evidence>
<protein>
    <submittedName>
        <fullName evidence="3">Uncharacterized protein</fullName>
    </submittedName>
</protein>
<feature type="signal peptide" evidence="2">
    <location>
        <begin position="1"/>
        <end position="24"/>
    </location>
</feature>
<dbReference type="Proteomes" id="UP001458880">
    <property type="component" value="Unassembled WGS sequence"/>
</dbReference>
<sequence>MRSHKKRLPFTLSLLCAFLNCGLALSFFNNSKDLVSENQENITIKDSEHTDWSVIKVDAFFPPELTLLAEAINDLPQGQCQVDATQFMNGVFRRESWAMKNSEHTDWSVIKVDAFFPPELTLLAEAINDLPQGQCQVDATQFMNGVFRRESWAMKIPFNELTVNESIDNCLQTCDNPSDIDIAATVSSQIQDAEEISQEKDEEEEVSEQPTMQ</sequence>
<evidence type="ECO:0000313" key="4">
    <source>
        <dbReference type="Proteomes" id="UP001458880"/>
    </source>
</evidence>
<keyword evidence="2" id="KW-0732">Signal</keyword>
<feature type="region of interest" description="Disordered" evidence="1">
    <location>
        <begin position="191"/>
        <end position="213"/>
    </location>
</feature>
<evidence type="ECO:0000256" key="1">
    <source>
        <dbReference type="SAM" id="MobiDB-lite"/>
    </source>
</evidence>
<name>A0AAW1JK45_POPJA</name>
<proteinExistence type="predicted"/>
<reference evidence="3 4" key="1">
    <citation type="journal article" date="2024" name="BMC Genomics">
        <title>De novo assembly and annotation of Popillia japonica's genome with initial clues to its potential as an invasive pest.</title>
        <authorList>
            <person name="Cucini C."/>
            <person name="Boschi S."/>
            <person name="Funari R."/>
            <person name="Cardaioli E."/>
            <person name="Iannotti N."/>
            <person name="Marturano G."/>
            <person name="Paoli F."/>
            <person name="Bruttini M."/>
            <person name="Carapelli A."/>
            <person name="Frati F."/>
            <person name="Nardi F."/>
        </authorList>
    </citation>
    <scope>NUCLEOTIDE SEQUENCE [LARGE SCALE GENOMIC DNA]</scope>
    <source>
        <strain evidence="3">DMR45628</strain>
    </source>
</reference>
<comment type="caution">
    <text evidence="3">The sequence shown here is derived from an EMBL/GenBank/DDBJ whole genome shotgun (WGS) entry which is preliminary data.</text>
</comment>
<dbReference type="EMBL" id="JASPKY010000364">
    <property type="protein sequence ID" value="KAK9703741.1"/>
    <property type="molecule type" value="Genomic_DNA"/>
</dbReference>
<accession>A0AAW1JK45</accession>
<keyword evidence="4" id="KW-1185">Reference proteome</keyword>
<feature type="compositionally biased region" description="Acidic residues" evidence="1">
    <location>
        <begin position="192"/>
        <end position="207"/>
    </location>
</feature>
<evidence type="ECO:0000313" key="3">
    <source>
        <dbReference type="EMBL" id="KAK9703741.1"/>
    </source>
</evidence>
<gene>
    <name evidence="3" type="ORF">QE152_g29155</name>
</gene>
<dbReference type="AlphaFoldDB" id="A0AAW1JK45"/>
<organism evidence="3 4">
    <name type="scientific">Popillia japonica</name>
    <name type="common">Japanese beetle</name>
    <dbReference type="NCBI Taxonomy" id="7064"/>
    <lineage>
        <taxon>Eukaryota</taxon>
        <taxon>Metazoa</taxon>
        <taxon>Ecdysozoa</taxon>
        <taxon>Arthropoda</taxon>
        <taxon>Hexapoda</taxon>
        <taxon>Insecta</taxon>
        <taxon>Pterygota</taxon>
        <taxon>Neoptera</taxon>
        <taxon>Endopterygota</taxon>
        <taxon>Coleoptera</taxon>
        <taxon>Polyphaga</taxon>
        <taxon>Scarabaeiformia</taxon>
        <taxon>Scarabaeidae</taxon>
        <taxon>Rutelinae</taxon>
        <taxon>Popillia</taxon>
    </lineage>
</organism>